<accession>A0A388KQP3</accession>
<feature type="region of interest" description="Disordered" evidence="1">
    <location>
        <begin position="1"/>
        <end position="156"/>
    </location>
</feature>
<dbReference type="AlphaFoldDB" id="A0A388KQP3"/>
<keyword evidence="3" id="KW-1185">Reference proteome</keyword>
<dbReference type="Gramene" id="GBG72357">
    <property type="protein sequence ID" value="GBG72357"/>
    <property type="gene ID" value="CBR_g11935"/>
</dbReference>
<feature type="compositionally biased region" description="Basic and acidic residues" evidence="1">
    <location>
        <begin position="77"/>
        <end position="99"/>
    </location>
</feature>
<evidence type="ECO:0000313" key="2">
    <source>
        <dbReference type="EMBL" id="GBG72357.1"/>
    </source>
</evidence>
<name>A0A388KQP3_CHABU</name>
<protein>
    <submittedName>
        <fullName evidence="2">Uncharacterized protein</fullName>
    </submittedName>
</protein>
<proteinExistence type="predicted"/>
<evidence type="ECO:0000256" key="1">
    <source>
        <dbReference type="SAM" id="MobiDB-lite"/>
    </source>
</evidence>
<feature type="compositionally biased region" description="Basic and acidic residues" evidence="1">
    <location>
        <begin position="1"/>
        <end position="70"/>
    </location>
</feature>
<dbReference type="EMBL" id="BFEA01000163">
    <property type="protein sequence ID" value="GBG72357.1"/>
    <property type="molecule type" value="Genomic_DNA"/>
</dbReference>
<evidence type="ECO:0000313" key="3">
    <source>
        <dbReference type="Proteomes" id="UP000265515"/>
    </source>
</evidence>
<gene>
    <name evidence="2" type="ORF">CBR_g11935</name>
</gene>
<organism evidence="2 3">
    <name type="scientific">Chara braunii</name>
    <name type="common">Braun's stonewort</name>
    <dbReference type="NCBI Taxonomy" id="69332"/>
    <lineage>
        <taxon>Eukaryota</taxon>
        <taxon>Viridiplantae</taxon>
        <taxon>Streptophyta</taxon>
        <taxon>Charophyceae</taxon>
        <taxon>Charales</taxon>
        <taxon>Characeae</taxon>
        <taxon>Chara</taxon>
    </lineage>
</organism>
<dbReference type="Proteomes" id="UP000265515">
    <property type="component" value="Unassembled WGS sequence"/>
</dbReference>
<reference evidence="2 3" key="1">
    <citation type="journal article" date="2018" name="Cell">
        <title>The Chara Genome: Secondary Complexity and Implications for Plant Terrestrialization.</title>
        <authorList>
            <person name="Nishiyama T."/>
            <person name="Sakayama H."/>
            <person name="Vries J.D."/>
            <person name="Buschmann H."/>
            <person name="Saint-Marcoux D."/>
            <person name="Ullrich K.K."/>
            <person name="Haas F.B."/>
            <person name="Vanderstraeten L."/>
            <person name="Becker D."/>
            <person name="Lang D."/>
            <person name="Vosolsobe S."/>
            <person name="Rombauts S."/>
            <person name="Wilhelmsson P.K.I."/>
            <person name="Janitza P."/>
            <person name="Kern R."/>
            <person name="Heyl A."/>
            <person name="Rumpler F."/>
            <person name="Villalobos L.I.A.C."/>
            <person name="Clay J.M."/>
            <person name="Skokan R."/>
            <person name="Toyoda A."/>
            <person name="Suzuki Y."/>
            <person name="Kagoshima H."/>
            <person name="Schijlen E."/>
            <person name="Tajeshwar N."/>
            <person name="Catarino B."/>
            <person name="Hetherington A.J."/>
            <person name="Saltykova A."/>
            <person name="Bonnot C."/>
            <person name="Breuninger H."/>
            <person name="Symeonidi A."/>
            <person name="Radhakrishnan G.V."/>
            <person name="Van Nieuwerburgh F."/>
            <person name="Deforce D."/>
            <person name="Chang C."/>
            <person name="Karol K.G."/>
            <person name="Hedrich R."/>
            <person name="Ulvskov P."/>
            <person name="Glockner G."/>
            <person name="Delwiche C.F."/>
            <person name="Petrasek J."/>
            <person name="Van de Peer Y."/>
            <person name="Friml J."/>
            <person name="Beilby M."/>
            <person name="Dolan L."/>
            <person name="Kohara Y."/>
            <person name="Sugano S."/>
            <person name="Fujiyama A."/>
            <person name="Delaux P.-M."/>
            <person name="Quint M."/>
            <person name="TheiBen G."/>
            <person name="Hagemann M."/>
            <person name="Harholt J."/>
            <person name="Dunand C."/>
            <person name="Zachgo S."/>
            <person name="Langdale J."/>
            <person name="Maumus F."/>
            <person name="Straeten D.V.D."/>
            <person name="Gould S.B."/>
            <person name="Rensing S.A."/>
        </authorList>
    </citation>
    <scope>NUCLEOTIDE SEQUENCE [LARGE SCALE GENOMIC DNA]</scope>
    <source>
        <strain evidence="2 3">S276</strain>
    </source>
</reference>
<comment type="caution">
    <text evidence="2">The sequence shown here is derived from an EMBL/GenBank/DDBJ whole genome shotgun (WGS) entry which is preliminary data.</text>
</comment>
<sequence length="227" mass="26128">MILREIWNDRREERERRREEEDRRNRDEQARLAREEDERRAEVEEKKEVEREARMARLVREQMEEMEAKKKGASGESSKKEWEKVEKVEKPPKDGEGGKNGESLDNPRLAGMFASVAGNGPRRRSSGISINEGASQDLGFDRINQGKKTVVAGPGKEGCKKYIKDLIEELMAKTNHELEEFCKKDRIKYVNKKITTAALAKLRAIDAYGEDDDDEVFEEKSQGENPS</sequence>